<feature type="region of interest" description="Disordered" evidence="1">
    <location>
        <begin position="1187"/>
        <end position="1210"/>
    </location>
</feature>
<feature type="domain" description="GYF" evidence="2">
    <location>
        <begin position="545"/>
        <end position="596"/>
    </location>
</feature>
<accession>A0A834WJR0</accession>
<dbReference type="Pfam" id="PF02213">
    <property type="entry name" value="GYF"/>
    <property type="match status" value="1"/>
</dbReference>
<feature type="compositionally biased region" description="Polar residues" evidence="1">
    <location>
        <begin position="134"/>
        <end position="143"/>
    </location>
</feature>
<dbReference type="SUPFAM" id="SSF55277">
    <property type="entry name" value="GYF domain"/>
    <property type="match status" value="1"/>
</dbReference>
<dbReference type="PROSITE" id="PS50829">
    <property type="entry name" value="GYF"/>
    <property type="match status" value="1"/>
</dbReference>
<dbReference type="EMBL" id="JAAIUW010000008">
    <property type="protein sequence ID" value="KAF7819394.1"/>
    <property type="molecule type" value="Genomic_DNA"/>
</dbReference>
<feature type="region of interest" description="Disordered" evidence="1">
    <location>
        <begin position="1"/>
        <end position="220"/>
    </location>
</feature>
<dbReference type="SMART" id="SM00444">
    <property type="entry name" value="GYF"/>
    <property type="match status" value="1"/>
</dbReference>
<feature type="compositionally biased region" description="Polar residues" evidence="1">
    <location>
        <begin position="1405"/>
        <end position="1431"/>
    </location>
</feature>
<proteinExistence type="predicted"/>
<feature type="compositionally biased region" description="Basic and acidic residues" evidence="1">
    <location>
        <begin position="81"/>
        <end position="117"/>
    </location>
</feature>
<feature type="region of interest" description="Disordered" evidence="1">
    <location>
        <begin position="1489"/>
        <end position="1545"/>
    </location>
</feature>
<dbReference type="InterPro" id="IPR003169">
    <property type="entry name" value="GYF"/>
</dbReference>
<sequence>MADGKVNLPDDLFSSKTADVGSDEASGGHGGEKGIVGLLDDPKDQVSTDSSIPLSPQWLYSKPIDARPSSTNTAGNSADPILKDSWRLDGSQDKKDWRRTAPDVDISRRWREEERETSLLGRRDRRKEDRRLENTSTSENRALSSDRWHDSRGSGHDSRRENKWSSRWGPEDKEKDSRTDKKNDVEKEDTYAEKQSSAVINRAASERDTESRDKWRPRHRMEAQAGAMATYRAAPGFGLEKGRTEGSNMRFSPGRGRANINGNLQIGRPISGSIVGSALMDKNKILGKSSLSSDLYSYPRGKLLDIYRKRKVDLTMDDIPAGMEHTSPVTQLGSVEPLAFVAPATEEEVVLRDIWKGKITSSEVSGYSSKVKDGGSNDDILGTDKTVSEGKLTSSVGLGGKVISGLNILNGSGEDSIGGSSNVGGSLKNMVDETLTSKEGKLKHMPAVGVYGRDESCAGITGDVIVPIKNVAESGTCDSQQGLQIQANQDGVESTAGLDIRSNLPDDSRSLFEFSCLQQTPSINEQDVKTNEKAHPFESVIPLEELSLCYLDPQGVIQGPFLGIDILLWFEQGFFGADLPVRLADAPEGSTFQELGDVMPHLRVKDGSASASNLISQSEASDTSGRKLKAHAPDYDASSIMGDHSWVSSQTDATLSVGIHSQIPNQSYPSEIKFSDDQCFKNFAEQDDNISLSKLAGSSNDSSLMRTADIHTSYPHPTAKMVATEVPGSEPYNEADKLHPFGLLMSELRDSSHLRRTQSSNISRLGDEGHPLDPLLDRDAPFADQSSLGGVVGQPSYRETWSDEYGINRQFNPNAQHLMLQKMQKERLQQQNSLPSHFNPHLTGSDLERFPGLSLSQSRNTNVPQMIQNSGSDLEHLLELQIQQRQLELRQQHEMHQQQLLQQMKLQQQQQQQSQVQQLLLEQFMHQQMPDPNFGQSKLDLTRDDLFDQVQLRRQVLHELQQNSHSLRHLDPSMEQIIQANIGLNAVQGRQADLSDLLFQARHGNILSSEQELHFQQEQLQAQQLSMALRQQLGLEGERQFGRSWPINETGQLLRNSSTHQHTHSLMFERSSPVSAGRDLQERLRYMHATDQFSSLSSPHLQASDELFAHQPDVFKNSLSGNNGHLENSWNDPRIQLQHLEAGRQRRELGSNVTSADLNMSASTGAHEEGRGLMDLLHQKLGLQSTQSSNVDQWHPLSSRSQDKSWQVPDSNSLKYPYDLSQDQKIHLNDPFEERPQNANSATQMQDHLIMHMTDNLRNSERMPMKPRSGSLVEEQSFLSSNKDTLHPNYRNPLMIGKSAMEKDLLELEANKGQRHELMATMKSSLPGMSDLSEQVESTMSSMELPATAHSRHSSLCSAGSDGGPFSREMGLNNSRGDEIPSDRMPPSAKVPDNAFQKRPPVSRVLSSPDVQSDQPSVPHASQNNFINLASSDGRREPSGNSSISNVTDAQTSGKKEVRFRRTSSCSDGAVSETSFIDMLKRPVLPDVDAAGGAAAPADSSDGGAQVGRGGKKKGKKGKQIDPSLLGFKVSSNRIMMGEIQRPED</sequence>
<dbReference type="Proteomes" id="UP000634136">
    <property type="component" value="Unassembled WGS sequence"/>
</dbReference>
<feature type="compositionally biased region" description="Basic and acidic residues" evidence="1">
    <location>
        <begin position="765"/>
        <end position="781"/>
    </location>
</feature>
<evidence type="ECO:0000256" key="1">
    <source>
        <dbReference type="SAM" id="MobiDB-lite"/>
    </source>
</evidence>
<dbReference type="Gene3D" id="3.30.1490.40">
    <property type="match status" value="1"/>
</dbReference>
<feature type="compositionally biased region" description="Low complexity" evidence="1">
    <location>
        <begin position="1489"/>
        <end position="1504"/>
    </location>
</feature>
<gene>
    <name evidence="3" type="ORF">G2W53_024849</name>
</gene>
<evidence type="ECO:0000313" key="4">
    <source>
        <dbReference type="Proteomes" id="UP000634136"/>
    </source>
</evidence>
<feature type="compositionally biased region" description="Polar residues" evidence="1">
    <location>
        <begin position="1439"/>
        <end position="1453"/>
    </location>
</feature>
<dbReference type="InterPro" id="IPR035445">
    <property type="entry name" value="GYF-like_dom_sf"/>
</dbReference>
<feature type="compositionally biased region" description="Polar residues" evidence="1">
    <location>
        <begin position="1332"/>
        <end position="1342"/>
    </location>
</feature>
<dbReference type="OrthoDB" id="6415790at2759"/>
<evidence type="ECO:0000259" key="2">
    <source>
        <dbReference type="PROSITE" id="PS50829"/>
    </source>
</evidence>
<feature type="compositionally biased region" description="Basic and acidic residues" evidence="1">
    <location>
        <begin position="144"/>
        <end position="192"/>
    </location>
</feature>
<feature type="compositionally biased region" description="Basic and acidic residues" evidence="1">
    <location>
        <begin position="204"/>
        <end position="214"/>
    </location>
</feature>
<comment type="caution">
    <text evidence="3">The sequence shown here is derived from an EMBL/GenBank/DDBJ whole genome shotgun (WGS) entry which is preliminary data.</text>
</comment>
<dbReference type="PANTHER" id="PTHR46992">
    <property type="entry name" value="GYF DOMAIN-CONTAINING PROTEIN"/>
    <property type="match status" value="1"/>
</dbReference>
<feature type="region of interest" description="Disordered" evidence="1">
    <location>
        <begin position="823"/>
        <end position="858"/>
    </location>
</feature>
<protein>
    <recommendedName>
        <fullName evidence="2">GYF domain-containing protein</fullName>
    </recommendedName>
</protein>
<reference evidence="3" key="1">
    <citation type="submission" date="2020-09" db="EMBL/GenBank/DDBJ databases">
        <title>Genome-Enabled Discovery of Anthraquinone Biosynthesis in Senna tora.</title>
        <authorList>
            <person name="Kang S.-H."/>
            <person name="Pandey R.P."/>
            <person name="Lee C.-M."/>
            <person name="Sim J.-S."/>
            <person name="Jeong J.-T."/>
            <person name="Choi B.-S."/>
            <person name="Jung M."/>
            <person name="Ginzburg D."/>
            <person name="Zhao K."/>
            <person name="Won S.Y."/>
            <person name="Oh T.-J."/>
            <person name="Yu Y."/>
            <person name="Kim N.-H."/>
            <person name="Lee O.R."/>
            <person name="Lee T.-H."/>
            <person name="Bashyal P."/>
            <person name="Kim T.-S."/>
            <person name="Lee W.-H."/>
            <person name="Kawkins C."/>
            <person name="Kim C.-K."/>
            <person name="Kim J.S."/>
            <person name="Ahn B.O."/>
            <person name="Rhee S.Y."/>
            <person name="Sohng J.K."/>
        </authorList>
    </citation>
    <scope>NUCLEOTIDE SEQUENCE</scope>
    <source>
        <tissue evidence="3">Leaf</tissue>
    </source>
</reference>
<evidence type="ECO:0000313" key="3">
    <source>
        <dbReference type="EMBL" id="KAF7819394.1"/>
    </source>
</evidence>
<organism evidence="3 4">
    <name type="scientific">Senna tora</name>
    <dbReference type="NCBI Taxonomy" id="362788"/>
    <lineage>
        <taxon>Eukaryota</taxon>
        <taxon>Viridiplantae</taxon>
        <taxon>Streptophyta</taxon>
        <taxon>Embryophyta</taxon>
        <taxon>Tracheophyta</taxon>
        <taxon>Spermatophyta</taxon>
        <taxon>Magnoliopsida</taxon>
        <taxon>eudicotyledons</taxon>
        <taxon>Gunneridae</taxon>
        <taxon>Pentapetalae</taxon>
        <taxon>rosids</taxon>
        <taxon>fabids</taxon>
        <taxon>Fabales</taxon>
        <taxon>Fabaceae</taxon>
        <taxon>Caesalpinioideae</taxon>
        <taxon>Cassia clade</taxon>
        <taxon>Senna</taxon>
    </lineage>
</organism>
<feature type="region of interest" description="Disordered" evidence="1">
    <location>
        <begin position="752"/>
        <end position="795"/>
    </location>
</feature>
<feature type="region of interest" description="Disordered" evidence="1">
    <location>
        <begin position="1326"/>
        <end position="1463"/>
    </location>
</feature>
<feature type="region of interest" description="Disordered" evidence="1">
    <location>
        <begin position="237"/>
        <end position="263"/>
    </location>
</feature>
<dbReference type="PANTHER" id="PTHR46992:SF1">
    <property type="entry name" value="GYF DOMAIN-CONTAINING PROTEIN"/>
    <property type="match status" value="1"/>
</dbReference>
<keyword evidence="4" id="KW-1185">Reference proteome</keyword>
<name>A0A834WJR0_9FABA</name>